<evidence type="ECO:0000256" key="3">
    <source>
        <dbReference type="ARBA" id="ARBA00023002"/>
    </source>
</evidence>
<dbReference type="InterPro" id="IPR020904">
    <property type="entry name" value="Sc_DH/Rdtase_CS"/>
</dbReference>
<name>A0A0B7KK65_BIOOC</name>
<dbReference type="PANTHER" id="PTHR43008:SF14">
    <property type="entry name" value="DEHYDROGENASE ARBD, PUTATIVE-RELATED"/>
    <property type="match status" value="1"/>
</dbReference>
<dbReference type="Gene3D" id="3.40.50.720">
    <property type="entry name" value="NAD(P)-binding Rossmann-like Domain"/>
    <property type="match status" value="1"/>
</dbReference>
<dbReference type="PRINTS" id="PR00081">
    <property type="entry name" value="GDHRDH"/>
</dbReference>
<dbReference type="PANTHER" id="PTHR43008">
    <property type="entry name" value="BENZIL REDUCTASE"/>
    <property type="match status" value="1"/>
</dbReference>
<dbReference type="GO" id="GO:0016616">
    <property type="term" value="F:oxidoreductase activity, acting on the CH-OH group of donors, NAD or NADP as acceptor"/>
    <property type="evidence" value="ECO:0007669"/>
    <property type="project" value="UniProtKB-ARBA"/>
</dbReference>
<proteinExistence type="inferred from homology"/>
<sequence>MSSVPISSSITSLVFSGADIALVDMNKDEAEKQYQLLVDAFVKENPNAERIPKVTAHYPDVSDPESVDACIAEVLEKHGKIDSLVTSPGFAENFEAINYPTNCMRKLWAVNVDGTYLLATAVARHLMERKAPGSVFMIGSMSGAVVNVPQPQAPYNASKAAVRQLAASLAVEWAYAGIRVNCISPGYMLTALTPKIMDDNPDLHQKWVSLILQGKMGKPEDLMGPHILVVLLKSLHYWG</sequence>
<dbReference type="AlphaFoldDB" id="A0A0B7KK65"/>
<dbReference type="Pfam" id="PF13561">
    <property type="entry name" value="adh_short_C2"/>
    <property type="match status" value="1"/>
</dbReference>
<dbReference type="PROSITE" id="PS00061">
    <property type="entry name" value="ADH_SHORT"/>
    <property type="match status" value="1"/>
</dbReference>
<dbReference type="InterPro" id="IPR036291">
    <property type="entry name" value="NAD(P)-bd_dom_sf"/>
</dbReference>
<gene>
    <name evidence="4" type="ORF">BN869_000013617_1</name>
</gene>
<evidence type="ECO:0000256" key="1">
    <source>
        <dbReference type="ARBA" id="ARBA00006484"/>
    </source>
</evidence>
<organism evidence="4">
    <name type="scientific">Bionectria ochroleuca</name>
    <name type="common">Gliocladium roseum</name>
    <dbReference type="NCBI Taxonomy" id="29856"/>
    <lineage>
        <taxon>Eukaryota</taxon>
        <taxon>Fungi</taxon>
        <taxon>Dikarya</taxon>
        <taxon>Ascomycota</taxon>
        <taxon>Pezizomycotina</taxon>
        <taxon>Sordariomycetes</taxon>
        <taxon>Hypocreomycetidae</taxon>
        <taxon>Hypocreales</taxon>
        <taxon>Bionectriaceae</taxon>
        <taxon>Clonostachys</taxon>
    </lineage>
</organism>
<comment type="similarity">
    <text evidence="1">Belongs to the short-chain dehydrogenases/reductases (SDR) family.</text>
</comment>
<dbReference type="EMBL" id="CDPU01000110">
    <property type="protein sequence ID" value="CEO57559.1"/>
    <property type="molecule type" value="Genomic_DNA"/>
</dbReference>
<dbReference type="SUPFAM" id="SSF51735">
    <property type="entry name" value="NAD(P)-binding Rossmann-fold domains"/>
    <property type="match status" value="1"/>
</dbReference>
<dbReference type="InterPro" id="IPR002347">
    <property type="entry name" value="SDR_fam"/>
</dbReference>
<accession>A0A0B7KK65</accession>
<evidence type="ECO:0000313" key="4">
    <source>
        <dbReference type="EMBL" id="CEO57559.1"/>
    </source>
</evidence>
<keyword evidence="2" id="KW-0521">NADP</keyword>
<protein>
    <submittedName>
        <fullName evidence="4">Uncharacterized protein</fullName>
    </submittedName>
</protein>
<dbReference type="GO" id="GO:0050664">
    <property type="term" value="F:oxidoreductase activity, acting on NAD(P)H, oxygen as acceptor"/>
    <property type="evidence" value="ECO:0007669"/>
    <property type="project" value="TreeGrafter"/>
</dbReference>
<keyword evidence="3" id="KW-0560">Oxidoreductase</keyword>
<reference evidence="4" key="1">
    <citation type="submission" date="2015-01" db="EMBL/GenBank/DDBJ databases">
        <authorList>
            <person name="Durling Mikael"/>
        </authorList>
    </citation>
    <scope>NUCLEOTIDE SEQUENCE</scope>
</reference>
<evidence type="ECO:0000256" key="2">
    <source>
        <dbReference type="ARBA" id="ARBA00022857"/>
    </source>
</evidence>
<dbReference type="PRINTS" id="PR00080">
    <property type="entry name" value="SDRFAMILY"/>
</dbReference>